<dbReference type="EMBL" id="JACYTP010000007">
    <property type="protein sequence ID" value="MBD8513416.1"/>
    <property type="molecule type" value="Genomic_DNA"/>
</dbReference>
<gene>
    <name evidence="1" type="ORF">IFO68_12120</name>
</gene>
<accession>A0ABR9BM78</accession>
<reference evidence="1 2" key="1">
    <citation type="submission" date="2020-09" db="EMBL/GenBank/DDBJ databases">
        <title>Photobacterium sp. CAU 1568 isolated from sand of Sido Beach.</title>
        <authorList>
            <person name="Kim W."/>
        </authorList>
    </citation>
    <scope>NUCLEOTIDE SEQUENCE [LARGE SCALE GENOMIC DNA]</scope>
    <source>
        <strain evidence="1 2">CAU 1568</strain>
    </source>
</reference>
<proteinExistence type="predicted"/>
<evidence type="ECO:0000313" key="1">
    <source>
        <dbReference type="EMBL" id="MBD8513416.1"/>
    </source>
</evidence>
<organism evidence="1 2">
    <name type="scientific">Photobacterium arenosum</name>
    <dbReference type="NCBI Taxonomy" id="2774143"/>
    <lineage>
        <taxon>Bacteria</taxon>
        <taxon>Pseudomonadati</taxon>
        <taxon>Pseudomonadota</taxon>
        <taxon>Gammaproteobacteria</taxon>
        <taxon>Vibrionales</taxon>
        <taxon>Vibrionaceae</taxon>
        <taxon>Photobacterium</taxon>
    </lineage>
</organism>
<evidence type="ECO:0000313" key="2">
    <source>
        <dbReference type="Proteomes" id="UP000649768"/>
    </source>
</evidence>
<keyword evidence="2" id="KW-1185">Reference proteome</keyword>
<protein>
    <submittedName>
        <fullName evidence="1">Uncharacterized protein</fullName>
    </submittedName>
</protein>
<sequence length="81" mass="9271">MALEAAKEGQGYVIIKSLNDPKYKGMEKMELRVKSVNGNDSVVHYVRDPNTEHLMDFKFKKHSTDGLNNIERVSDPRKGTY</sequence>
<comment type="caution">
    <text evidence="1">The sequence shown here is derived from an EMBL/GenBank/DDBJ whole genome shotgun (WGS) entry which is preliminary data.</text>
</comment>
<name>A0ABR9BM78_9GAMM</name>
<dbReference type="Proteomes" id="UP000649768">
    <property type="component" value="Unassembled WGS sequence"/>
</dbReference>